<evidence type="ECO:0000259" key="2">
    <source>
        <dbReference type="Pfam" id="PF01895"/>
    </source>
</evidence>
<evidence type="ECO:0000313" key="3">
    <source>
        <dbReference type="EMBL" id="MBC5997025.1"/>
    </source>
</evidence>
<dbReference type="InterPro" id="IPR028366">
    <property type="entry name" value="PhoU"/>
</dbReference>
<accession>A0ABR7JQ90</accession>
<sequence length="217" mass="24999">MIVTKLEFNINTLKEYAVRMVEKCEEAVSLSVNSLVTKDLDCAKKVIKLDEDIDTLREYIRDRTIELMVLKQPMARDLREIYALSNIAIELERIGDYAENIAEETLAIGNEEHIVNLDSILKMSNVCLSMLSDIKKSLIECDEKLAYDIAMRDDIIDKIYEESRGHYISKMCKNPNNVDQGTRLLFVGRYLERIGDHITNICEKIIYVANGKMIEIQ</sequence>
<dbReference type="RefSeq" id="WP_153972240.1">
    <property type="nucleotide sequence ID" value="NZ_JACRWE010000004.1"/>
</dbReference>
<dbReference type="PIRSF" id="PIRSF003107">
    <property type="entry name" value="PhoU"/>
    <property type="match status" value="1"/>
</dbReference>
<proteinExistence type="inferred from homology"/>
<feature type="domain" description="PhoU" evidence="2">
    <location>
        <begin position="120"/>
        <end position="205"/>
    </location>
</feature>
<dbReference type="PANTHER" id="PTHR42930:SF3">
    <property type="entry name" value="PHOSPHATE-SPECIFIC TRANSPORT SYSTEM ACCESSORY PROTEIN PHOU"/>
    <property type="match status" value="1"/>
</dbReference>
<comment type="subunit">
    <text evidence="1">Homodimer.</text>
</comment>
<dbReference type="NCBIfam" id="TIGR02135">
    <property type="entry name" value="phoU_full"/>
    <property type="match status" value="1"/>
</dbReference>
<keyword evidence="1" id="KW-0963">Cytoplasm</keyword>
<evidence type="ECO:0000256" key="1">
    <source>
        <dbReference type="PIRNR" id="PIRNR003107"/>
    </source>
</evidence>
<name>A0ABR7JQ90_9FIRM</name>
<dbReference type="Pfam" id="PF01895">
    <property type="entry name" value="PhoU"/>
    <property type="match status" value="2"/>
</dbReference>
<keyword evidence="1" id="KW-0592">Phosphate transport</keyword>
<dbReference type="InterPro" id="IPR038078">
    <property type="entry name" value="PhoU-like_sf"/>
</dbReference>
<gene>
    <name evidence="3" type="primary">phoU</name>
    <name evidence="3" type="ORF">H8923_09645</name>
</gene>
<keyword evidence="4" id="KW-1185">Reference proteome</keyword>
<dbReference type="Gene3D" id="1.20.58.220">
    <property type="entry name" value="Phosphate transport system protein phou homolog 2, domain 2"/>
    <property type="match status" value="1"/>
</dbReference>
<dbReference type="PANTHER" id="PTHR42930">
    <property type="entry name" value="PHOSPHATE-SPECIFIC TRANSPORT SYSTEM ACCESSORY PROTEIN PHOU"/>
    <property type="match status" value="1"/>
</dbReference>
<comment type="subcellular location">
    <subcellularLocation>
        <location evidence="1">Cytoplasm</location>
    </subcellularLocation>
</comment>
<dbReference type="EMBL" id="JACRWE010000004">
    <property type="protein sequence ID" value="MBC5997025.1"/>
    <property type="molecule type" value="Genomic_DNA"/>
</dbReference>
<dbReference type="SUPFAM" id="SSF109755">
    <property type="entry name" value="PhoU-like"/>
    <property type="match status" value="1"/>
</dbReference>
<keyword evidence="1" id="KW-0813">Transport</keyword>
<comment type="similarity">
    <text evidence="1">Belongs to the PhoU family.</text>
</comment>
<organism evidence="3 4">
    <name type="scientific">Romboutsia faecis</name>
    <dbReference type="NCBI Taxonomy" id="2764597"/>
    <lineage>
        <taxon>Bacteria</taxon>
        <taxon>Bacillati</taxon>
        <taxon>Bacillota</taxon>
        <taxon>Clostridia</taxon>
        <taxon>Peptostreptococcales</taxon>
        <taxon>Peptostreptococcaceae</taxon>
        <taxon>Romboutsia</taxon>
    </lineage>
</organism>
<evidence type="ECO:0000313" key="4">
    <source>
        <dbReference type="Proteomes" id="UP000609849"/>
    </source>
</evidence>
<feature type="domain" description="PhoU" evidence="2">
    <location>
        <begin position="19"/>
        <end position="104"/>
    </location>
</feature>
<comment type="caution">
    <text evidence="3">The sequence shown here is derived from an EMBL/GenBank/DDBJ whole genome shotgun (WGS) entry which is preliminary data.</text>
</comment>
<dbReference type="InterPro" id="IPR026022">
    <property type="entry name" value="PhoU_dom"/>
</dbReference>
<reference evidence="3 4" key="1">
    <citation type="submission" date="2020-08" db="EMBL/GenBank/DDBJ databases">
        <authorList>
            <person name="Liu C."/>
            <person name="Sun Q."/>
        </authorList>
    </citation>
    <scope>NUCLEOTIDE SEQUENCE [LARGE SCALE GENOMIC DNA]</scope>
    <source>
        <strain evidence="3 4">NSJ-18</strain>
    </source>
</reference>
<dbReference type="Proteomes" id="UP000609849">
    <property type="component" value="Unassembled WGS sequence"/>
</dbReference>
<protein>
    <recommendedName>
        <fullName evidence="1">Phosphate-specific transport system accessory protein PhoU</fullName>
    </recommendedName>
</protein>
<comment type="function">
    <text evidence="1">Plays a role in the regulation of phosphate uptake.</text>
</comment>